<reference evidence="2 3" key="1">
    <citation type="submission" date="2023-07" db="EMBL/GenBank/DDBJ databases">
        <title>Novel species of Thermanaerothrix with wide hydrolytic capabilities.</title>
        <authorList>
            <person name="Zayulina K.S."/>
            <person name="Podosokorskaya O.A."/>
            <person name="Elcheninov A.G."/>
        </authorList>
    </citation>
    <scope>NUCLEOTIDE SEQUENCE [LARGE SCALE GENOMIC DNA]</scope>
    <source>
        <strain evidence="2 3">4228-RoL</strain>
        <plasmid evidence="2">p4228-RoL</plasmid>
    </source>
</reference>
<protein>
    <submittedName>
        <fullName evidence="2">Uncharacterized protein</fullName>
    </submittedName>
</protein>
<keyword evidence="2" id="KW-0614">Plasmid</keyword>
<dbReference type="RefSeq" id="WP_315626239.1">
    <property type="nucleotide sequence ID" value="NZ_JAUHMF010000010.1"/>
</dbReference>
<keyword evidence="1" id="KW-0812">Transmembrane</keyword>
<proteinExistence type="predicted"/>
<keyword evidence="1" id="KW-1133">Transmembrane helix</keyword>
<feature type="transmembrane region" description="Helical" evidence="1">
    <location>
        <begin position="143"/>
        <end position="163"/>
    </location>
</feature>
<comment type="caution">
    <text evidence="2">The sequence shown here is derived from an EMBL/GenBank/DDBJ whole genome shotgun (WGS) entry which is preliminary data.</text>
</comment>
<evidence type="ECO:0000256" key="1">
    <source>
        <dbReference type="SAM" id="Phobius"/>
    </source>
</evidence>
<accession>A0ABU3NTX4</accession>
<dbReference type="Proteomes" id="UP001254165">
    <property type="component" value="Unassembled WGS sequence"/>
</dbReference>
<dbReference type="EMBL" id="JAUHMF010000010">
    <property type="protein sequence ID" value="MDT8899582.1"/>
    <property type="molecule type" value="Genomic_DNA"/>
</dbReference>
<feature type="transmembrane region" description="Helical" evidence="1">
    <location>
        <begin position="91"/>
        <end position="111"/>
    </location>
</feature>
<feature type="transmembrane region" description="Helical" evidence="1">
    <location>
        <begin position="15"/>
        <end position="36"/>
    </location>
</feature>
<feature type="transmembrane region" description="Helical" evidence="1">
    <location>
        <begin position="48"/>
        <end position="71"/>
    </location>
</feature>
<keyword evidence="3" id="KW-1185">Reference proteome</keyword>
<keyword evidence="1" id="KW-0472">Membrane</keyword>
<evidence type="ECO:0000313" key="3">
    <source>
        <dbReference type="Proteomes" id="UP001254165"/>
    </source>
</evidence>
<organism evidence="2 3">
    <name type="scientific">Thermanaerothrix solaris</name>
    <dbReference type="NCBI Taxonomy" id="3058434"/>
    <lineage>
        <taxon>Bacteria</taxon>
        <taxon>Bacillati</taxon>
        <taxon>Chloroflexota</taxon>
        <taxon>Anaerolineae</taxon>
        <taxon>Anaerolineales</taxon>
        <taxon>Anaerolineaceae</taxon>
        <taxon>Thermanaerothrix</taxon>
    </lineage>
</organism>
<geneLocation type="plasmid" evidence="2">
    <name>p4228-RoL</name>
</geneLocation>
<name>A0ABU3NTX4_9CHLR</name>
<evidence type="ECO:0000313" key="2">
    <source>
        <dbReference type="EMBL" id="MDT8899582.1"/>
    </source>
</evidence>
<gene>
    <name evidence="2" type="ORF">QYE77_15055</name>
</gene>
<sequence length="164" mass="16779">MTELGGLLIRILQNVWQLLALAIAVTTTLLLMANALKATASTAIGASYPLAQALGTGLSIFLLAIFAFYLVPHLVRGILQAYADTFPACSQSAFFADATTLALQLFVAIGAVRMLKAVFTAIVMSAAGGSSGVASAVLEIAEIVAAALLLTIIVPLIQASLGAC</sequence>